<dbReference type="PaxDb" id="6945-B7PLY9"/>
<feature type="non-terminal residue" evidence="1">
    <location>
        <position position="65"/>
    </location>
</feature>
<reference evidence="1" key="1">
    <citation type="submission" date="2008-03" db="EMBL/GenBank/DDBJ databases">
        <title>Annotation of Ixodes scapularis.</title>
        <authorList>
            <consortium name="Ixodes scapularis Genome Project Consortium"/>
            <person name="Caler E."/>
            <person name="Hannick L.I."/>
            <person name="Bidwell S."/>
            <person name="Joardar V."/>
            <person name="Thiagarajan M."/>
            <person name="Amedeo P."/>
            <person name="Galinsky K.J."/>
            <person name="Schobel S."/>
            <person name="Inman J."/>
            <person name="Hostetler J."/>
            <person name="Miller J."/>
            <person name="Hammond M."/>
            <person name="Megy K."/>
            <person name="Lawson D."/>
            <person name="Kodira C."/>
            <person name="Sutton G."/>
            <person name="Meyer J."/>
            <person name="Hill C.A."/>
            <person name="Birren B."/>
            <person name="Nene V."/>
            <person name="Collins F."/>
            <person name="Alarcon-Chaidez F."/>
            <person name="Wikel S."/>
            <person name="Strausberg R."/>
        </authorList>
    </citation>
    <scope>NUCLEOTIDE SEQUENCE [LARGE SCALE GENOMIC DNA]</scope>
    <source>
        <strain evidence="1">Wikel colony</strain>
    </source>
</reference>
<dbReference type="AlphaFoldDB" id="B7PLY9"/>
<dbReference type="HOGENOM" id="CLU_2874265_0_0_1"/>
<organism>
    <name type="scientific">Ixodes scapularis</name>
    <name type="common">Black-legged tick</name>
    <name type="synonym">Deer tick</name>
    <dbReference type="NCBI Taxonomy" id="6945"/>
    <lineage>
        <taxon>Eukaryota</taxon>
        <taxon>Metazoa</taxon>
        <taxon>Ecdysozoa</taxon>
        <taxon>Arthropoda</taxon>
        <taxon>Chelicerata</taxon>
        <taxon>Arachnida</taxon>
        <taxon>Acari</taxon>
        <taxon>Parasitiformes</taxon>
        <taxon>Ixodida</taxon>
        <taxon>Ixodoidea</taxon>
        <taxon>Ixodidae</taxon>
        <taxon>Ixodinae</taxon>
        <taxon>Ixodes</taxon>
    </lineage>
</organism>
<sequence length="65" mass="7852">TASNQQQKRKKRKELRRKNICKERRHTENARCLEPSDPGSIQKTINKKTTIAKKKKKKMKRYTKR</sequence>
<protein>
    <submittedName>
        <fullName evidence="1">Uncharacterized protein</fullName>
    </submittedName>
</protein>
<accession>B7PLY9</accession>
<dbReference type="EMBL" id="DS744292">
    <property type="protein sequence ID" value="EEC07611.1"/>
    <property type="molecule type" value="Genomic_DNA"/>
</dbReference>
<evidence type="ECO:0000313" key="1">
    <source>
        <dbReference type="EMBL" id="EEC07611.1"/>
    </source>
</evidence>
<proteinExistence type="predicted"/>
<feature type="non-terminal residue" evidence="1">
    <location>
        <position position="1"/>
    </location>
</feature>
<name>B7PLY9_IXOSC</name>
<gene>
    <name evidence="1" type="ORF">IscW_ISCW005885</name>
</gene>